<dbReference type="EMBL" id="JAOPGA020000329">
    <property type="protein sequence ID" value="KAL0478205.1"/>
    <property type="molecule type" value="Genomic_DNA"/>
</dbReference>
<evidence type="ECO:0000313" key="2">
    <source>
        <dbReference type="EMBL" id="KAL0483533.1"/>
    </source>
</evidence>
<protein>
    <submittedName>
        <fullName evidence="2">E3 ubiquitin-protein ligase</fullName>
    </submittedName>
</protein>
<keyword evidence="3" id="KW-1185">Reference proteome</keyword>
<accession>A0AAW2YLW8</accession>
<gene>
    <name evidence="1" type="ORF">AKO1_001508</name>
    <name evidence="2" type="ORF">AKO1_014523</name>
</gene>
<name>A0AAW2YLW8_9EUKA</name>
<proteinExistence type="predicted"/>
<evidence type="ECO:0000313" key="3">
    <source>
        <dbReference type="Proteomes" id="UP001431209"/>
    </source>
</evidence>
<dbReference type="EMBL" id="JAOPGA020000966">
    <property type="protein sequence ID" value="KAL0483533.1"/>
    <property type="molecule type" value="Genomic_DNA"/>
</dbReference>
<organism evidence="1 3">
    <name type="scientific">Acrasis kona</name>
    <dbReference type="NCBI Taxonomy" id="1008807"/>
    <lineage>
        <taxon>Eukaryota</taxon>
        <taxon>Discoba</taxon>
        <taxon>Heterolobosea</taxon>
        <taxon>Tetramitia</taxon>
        <taxon>Eutetramitia</taxon>
        <taxon>Acrasidae</taxon>
        <taxon>Acrasis</taxon>
    </lineage>
</organism>
<sequence>MSDNTNTNQSREEQKKVLKRVWKESRVENPVNGDTKFEEWYSRTSEKYPELKSLDKKKTVEFYFDKKIRRITNPQLREAKKKLKASGVKVNIETKYEEFYQAATKAINDIASIKIEYIQEYFNKQQSRARKALGLEDKQVAFEKDERTVGDVANETVDAASKAINDGIDAAKNLVQGGQIPSK</sequence>
<dbReference type="Proteomes" id="UP001431209">
    <property type="component" value="Unassembled WGS sequence"/>
</dbReference>
<comment type="caution">
    <text evidence="1">The sequence shown here is derived from an EMBL/GenBank/DDBJ whole genome shotgun (WGS) entry which is preliminary data.</text>
</comment>
<evidence type="ECO:0000313" key="1">
    <source>
        <dbReference type="EMBL" id="KAL0478205.1"/>
    </source>
</evidence>
<reference evidence="1 3" key="1">
    <citation type="submission" date="2024-03" db="EMBL/GenBank/DDBJ databases">
        <title>The Acrasis kona genome and developmental transcriptomes reveal deep origins of eukaryotic multicellular pathways.</title>
        <authorList>
            <person name="Sheikh S."/>
            <person name="Fu C.-J."/>
            <person name="Brown M.W."/>
            <person name="Baldauf S.L."/>
        </authorList>
    </citation>
    <scope>NUCLEOTIDE SEQUENCE [LARGE SCALE GENOMIC DNA]</scope>
    <source>
        <strain evidence="1 3">ATCC MYA-3509</strain>
    </source>
</reference>
<dbReference type="AlphaFoldDB" id="A0AAW2YLW8"/>